<reference evidence="3" key="1">
    <citation type="journal article" date="2017" name="Front. Plant Sci.">
        <title>Climate Clever Clovers: New Paradigm to Reduce the Environmental Footprint of Ruminants by Breeding Low Methanogenic Forages Utilizing Haplotype Variation.</title>
        <authorList>
            <person name="Kaur P."/>
            <person name="Appels R."/>
            <person name="Bayer P.E."/>
            <person name="Keeble-Gagnere G."/>
            <person name="Wang J."/>
            <person name="Hirakawa H."/>
            <person name="Shirasawa K."/>
            <person name="Vercoe P."/>
            <person name="Stefanova K."/>
            <person name="Durmic Z."/>
            <person name="Nichols P."/>
            <person name="Revell C."/>
            <person name="Isobe S.N."/>
            <person name="Edwards D."/>
            <person name="Erskine W."/>
        </authorList>
    </citation>
    <scope>NUCLEOTIDE SEQUENCE [LARGE SCALE GENOMIC DNA]</scope>
    <source>
        <strain evidence="3">cv. Daliak</strain>
    </source>
</reference>
<protein>
    <recommendedName>
        <fullName evidence="4">Transmembrane protein</fullName>
    </recommendedName>
</protein>
<proteinExistence type="predicted"/>
<dbReference type="EMBL" id="DF973140">
    <property type="protein sequence ID" value="GAU13741.1"/>
    <property type="molecule type" value="Genomic_DNA"/>
</dbReference>
<keyword evidence="3" id="KW-1185">Reference proteome</keyword>
<evidence type="ECO:0000256" key="1">
    <source>
        <dbReference type="SAM" id="Phobius"/>
    </source>
</evidence>
<dbReference type="AlphaFoldDB" id="A0A2Z6LLI5"/>
<keyword evidence="1" id="KW-0472">Membrane</keyword>
<feature type="transmembrane region" description="Helical" evidence="1">
    <location>
        <begin position="7"/>
        <end position="27"/>
    </location>
</feature>
<keyword evidence="1" id="KW-0812">Transmembrane</keyword>
<dbReference type="Proteomes" id="UP000242715">
    <property type="component" value="Unassembled WGS sequence"/>
</dbReference>
<name>A0A2Z6LLI5_TRISU</name>
<keyword evidence="1" id="KW-1133">Transmembrane helix</keyword>
<accession>A0A2Z6LLI5</accession>
<evidence type="ECO:0000313" key="2">
    <source>
        <dbReference type="EMBL" id="GAU13741.1"/>
    </source>
</evidence>
<organism evidence="2 3">
    <name type="scientific">Trifolium subterraneum</name>
    <name type="common">Subterranean clover</name>
    <dbReference type="NCBI Taxonomy" id="3900"/>
    <lineage>
        <taxon>Eukaryota</taxon>
        <taxon>Viridiplantae</taxon>
        <taxon>Streptophyta</taxon>
        <taxon>Embryophyta</taxon>
        <taxon>Tracheophyta</taxon>
        <taxon>Spermatophyta</taxon>
        <taxon>Magnoliopsida</taxon>
        <taxon>eudicotyledons</taxon>
        <taxon>Gunneridae</taxon>
        <taxon>Pentapetalae</taxon>
        <taxon>rosids</taxon>
        <taxon>fabids</taxon>
        <taxon>Fabales</taxon>
        <taxon>Fabaceae</taxon>
        <taxon>Papilionoideae</taxon>
        <taxon>50 kb inversion clade</taxon>
        <taxon>NPAAA clade</taxon>
        <taxon>Hologalegina</taxon>
        <taxon>IRL clade</taxon>
        <taxon>Trifolieae</taxon>
        <taxon>Trifolium</taxon>
    </lineage>
</organism>
<gene>
    <name evidence="2" type="ORF">TSUD_82500</name>
</gene>
<sequence>MFRWFGVFGGVSHGCFQLWCFVVVLIVFGSPDLVLTVTVFAVALVVVTCDEVV</sequence>
<evidence type="ECO:0008006" key="4">
    <source>
        <dbReference type="Google" id="ProtNLM"/>
    </source>
</evidence>
<evidence type="ECO:0000313" key="3">
    <source>
        <dbReference type="Proteomes" id="UP000242715"/>
    </source>
</evidence>